<dbReference type="EMBL" id="WRXO01000009">
    <property type="protein sequence ID" value="MVT44025.1"/>
    <property type="molecule type" value="Genomic_DNA"/>
</dbReference>
<feature type="signal peptide" evidence="1">
    <location>
        <begin position="1"/>
        <end position="20"/>
    </location>
</feature>
<proteinExistence type="predicted"/>
<dbReference type="Proteomes" id="UP000468388">
    <property type="component" value="Unassembled WGS sequence"/>
</dbReference>
<reference evidence="2 3" key="1">
    <citation type="submission" date="2019-12" db="EMBL/GenBank/DDBJ databases">
        <title>The draft genomic sequence of strain Chitinophaga oryziterrae JCM 16595.</title>
        <authorList>
            <person name="Zhang X."/>
        </authorList>
    </citation>
    <scope>NUCLEOTIDE SEQUENCE [LARGE SCALE GENOMIC DNA]</scope>
    <source>
        <strain evidence="2 3">JCM 16595</strain>
    </source>
</reference>
<evidence type="ECO:0000313" key="3">
    <source>
        <dbReference type="Proteomes" id="UP000468388"/>
    </source>
</evidence>
<accession>A0A6N8JFC7</accession>
<protein>
    <submittedName>
        <fullName evidence="2">Uncharacterized protein</fullName>
    </submittedName>
</protein>
<keyword evidence="3" id="KW-1185">Reference proteome</keyword>
<dbReference type="RefSeq" id="WP_157302828.1">
    <property type="nucleotide sequence ID" value="NZ_WRXO01000009.1"/>
</dbReference>
<gene>
    <name evidence="2" type="ORF">GO495_25745</name>
</gene>
<name>A0A6N8JFC7_9BACT</name>
<evidence type="ECO:0000313" key="2">
    <source>
        <dbReference type="EMBL" id="MVT44025.1"/>
    </source>
</evidence>
<dbReference type="AlphaFoldDB" id="A0A6N8JFC7"/>
<evidence type="ECO:0000256" key="1">
    <source>
        <dbReference type="SAM" id="SignalP"/>
    </source>
</evidence>
<feature type="chain" id="PRO_5026914836" evidence="1">
    <location>
        <begin position="21"/>
        <end position="457"/>
    </location>
</feature>
<organism evidence="2 3">
    <name type="scientific">Chitinophaga oryziterrae</name>
    <dbReference type="NCBI Taxonomy" id="1031224"/>
    <lineage>
        <taxon>Bacteria</taxon>
        <taxon>Pseudomonadati</taxon>
        <taxon>Bacteroidota</taxon>
        <taxon>Chitinophagia</taxon>
        <taxon>Chitinophagales</taxon>
        <taxon>Chitinophagaceae</taxon>
        <taxon>Chitinophaga</taxon>
    </lineage>
</organism>
<sequence>MKQFIPLIIVLCICSNLANAQDSTLEHLPKKYLSQVEHKSRRFEEQIDKRTDKALARLIKQEQKMKSRLWKIDSVGAKTIFNSSVTRIADLKKGLQSKLPAGGDAYLDTLQHTLKFLGQAGNTTRQLTNTMQSVQQLQGKLQYSEQVKNYINQRKQMLKEQLAQYTGFTKNLQKINKEAYYYGEQLKEYKSVYSDPKKAEVKAMALLKKLPVYNDFISKHSQLAGLFNLAGSYNDTRSLEGLQTRTQVEQLVQQRIGSSPDAGQVISQQMEQARSRFNELKSKYPALNSAADMPDFRPREMKTKTFFQRLEPGGNIQFQKSNQYFPTTADIAAQIAYKLNKNSSAGIGLSYKLGMGSGWNHIAFSHQGVGLRTFGDYRLKGTFFINAGFEGNRNTGFKYLSELKHWNGWTTSALAGISKKYKINTKLKGNIMLLYDFLAPRQLPKTDNIKLRIGYSL</sequence>
<dbReference type="OrthoDB" id="629901at2"/>
<keyword evidence="1" id="KW-0732">Signal</keyword>
<comment type="caution">
    <text evidence="2">The sequence shown here is derived from an EMBL/GenBank/DDBJ whole genome shotgun (WGS) entry which is preliminary data.</text>
</comment>